<comment type="caution">
    <text evidence="2">The sequence shown here is derived from an EMBL/GenBank/DDBJ whole genome shotgun (WGS) entry which is preliminary data.</text>
</comment>
<sequence length="116" mass="13959">MIKYLYHYLYFRLYKFAKKVGTVDATWTAMLLISALLFFNFAPMIFYFINIKKISFPKFFGSILIGFICLFNFFIFIYKDKCFYIIKDYEKETDREKIISTIVVITYIVLTLVISH</sequence>
<evidence type="ECO:0000256" key="1">
    <source>
        <dbReference type="SAM" id="Phobius"/>
    </source>
</evidence>
<gene>
    <name evidence="2" type="ORF">CLV55_101100</name>
</gene>
<dbReference type="Proteomes" id="UP000248840">
    <property type="component" value="Unassembled WGS sequence"/>
</dbReference>
<keyword evidence="1" id="KW-0812">Transmembrane</keyword>
<name>A0A328YRJ2_9FLAO</name>
<feature type="transmembrane region" description="Helical" evidence="1">
    <location>
        <begin position="25"/>
        <end position="47"/>
    </location>
</feature>
<proteinExistence type="predicted"/>
<evidence type="ECO:0000313" key="2">
    <source>
        <dbReference type="EMBL" id="RAR75405.1"/>
    </source>
</evidence>
<reference evidence="2 3" key="1">
    <citation type="submission" date="2018-06" db="EMBL/GenBank/DDBJ databases">
        <title>Genomic Encyclopedia of Archaeal and Bacterial Type Strains, Phase II (KMG-II): from individual species to whole genera.</title>
        <authorList>
            <person name="Goeker M."/>
        </authorList>
    </citation>
    <scope>NUCLEOTIDE SEQUENCE [LARGE SCALE GENOMIC DNA]</scope>
    <source>
        <strain evidence="2 3">DSM 25663</strain>
    </source>
</reference>
<feature type="transmembrane region" description="Helical" evidence="1">
    <location>
        <begin position="59"/>
        <end position="78"/>
    </location>
</feature>
<accession>A0A328YRJ2</accession>
<organism evidence="2 3">
    <name type="scientific">Flavobacterium aciduliphilum</name>
    <dbReference type="NCBI Taxonomy" id="1101402"/>
    <lineage>
        <taxon>Bacteria</taxon>
        <taxon>Pseudomonadati</taxon>
        <taxon>Bacteroidota</taxon>
        <taxon>Flavobacteriia</taxon>
        <taxon>Flavobacteriales</taxon>
        <taxon>Flavobacteriaceae</taxon>
        <taxon>Flavobacterium</taxon>
    </lineage>
</organism>
<feature type="transmembrane region" description="Helical" evidence="1">
    <location>
        <begin position="98"/>
        <end position="115"/>
    </location>
</feature>
<dbReference type="EMBL" id="QLSZ01000001">
    <property type="protein sequence ID" value="RAR75405.1"/>
    <property type="molecule type" value="Genomic_DNA"/>
</dbReference>
<keyword evidence="3" id="KW-1185">Reference proteome</keyword>
<protein>
    <submittedName>
        <fullName evidence="2">Uncharacterized protein</fullName>
    </submittedName>
</protein>
<keyword evidence="1" id="KW-1133">Transmembrane helix</keyword>
<keyword evidence="1" id="KW-0472">Membrane</keyword>
<evidence type="ECO:0000313" key="3">
    <source>
        <dbReference type="Proteomes" id="UP000248840"/>
    </source>
</evidence>
<dbReference type="AlphaFoldDB" id="A0A328YRJ2"/>